<evidence type="ECO:0000256" key="3">
    <source>
        <dbReference type="ARBA" id="ARBA00022801"/>
    </source>
</evidence>
<gene>
    <name evidence="8" type="ORF">CMC5_024210</name>
</gene>
<name>A0A0K1ECH3_CHOCO</name>
<dbReference type="AlphaFoldDB" id="A0A0K1ECH3"/>
<keyword evidence="9" id="KW-1185">Reference proteome</keyword>
<dbReference type="InterPro" id="IPR008181">
    <property type="entry name" value="dUTPase"/>
</dbReference>
<dbReference type="InterPro" id="IPR033704">
    <property type="entry name" value="dUTPase_trimeric"/>
</dbReference>
<accession>A0A0K1ECH3</accession>
<reference evidence="8 9" key="1">
    <citation type="submission" date="2015-07" db="EMBL/GenBank/DDBJ databases">
        <title>Genome analysis of myxobacterium Chondromyces crocatus Cm c5 reveals a high potential for natural compound synthesis and the genetic basis for the loss of fruiting body formation.</title>
        <authorList>
            <person name="Zaburannyi N."/>
            <person name="Bunk B."/>
            <person name="Maier J."/>
            <person name="Overmann J."/>
            <person name="Mueller R."/>
        </authorList>
    </citation>
    <scope>NUCLEOTIDE SEQUENCE [LARGE SCALE GENOMIC DNA]</scope>
    <source>
        <strain evidence="8 9">Cm c5</strain>
    </source>
</reference>
<dbReference type="KEGG" id="ccro:CMC5_024210"/>
<feature type="domain" description="dUTPase-like" evidence="7">
    <location>
        <begin position="114"/>
        <end position="239"/>
    </location>
</feature>
<dbReference type="GO" id="GO:0004170">
    <property type="term" value="F:dUTP diphosphatase activity"/>
    <property type="evidence" value="ECO:0007669"/>
    <property type="project" value="UniProtKB-EC"/>
</dbReference>
<dbReference type="OrthoDB" id="9809956at2"/>
<proteinExistence type="inferred from homology"/>
<dbReference type="InterPro" id="IPR029054">
    <property type="entry name" value="dUTPase-like"/>
</dbReference>
<dbReference type="RefSeq" id="WP_050430528.1">
    <property type="nucleotide sequence ID" value="NZ_CP012159.1"/>
</dbReference>
<feature type="compositionally biased region" description="Polar residues" evidence="6">
    <location>
        <begin position="243"/>
        <end position="254"/>
    </location>
</feature>
<dbReference type="PANTHER" id="PTHR11241:SF0">
    <property type="entry name" value="DEOXYURIDINE 5'-TRIPHOSPHATE NUCLEOTIDOHYDROLASE"/>
    <property type="match status" value="1"/>
</dbReference>
<dbReference type="GO" id="GO:0006226">
    <property type="term" value="P:dUMP biosynthetic process"/>
    <property type="evidence" value="ECO:0007669"/>
    <property type="project" value="InterPro"/>
</dbReference>
<dbReference type="EC" id="3.6.1.23" evidence="2"/>
<dbReference type="CDD" id="cd07557">
    <property type="entry name" value="trimeric_dUTPase"/>
    <property type="match status" value="1"/>
</dbReference>
<organism evidence="8 9">
    <name type="scientific">Chondromyces crocatus</name>
    <dbReference type="NCBI Taxonomy" id="52"/>
    <lineage>
        <taxon>Bacteria</taxon>
        <taxon>Pseudomonadati</taxon>
        <taxon>Myxococcota</taxon>
        <taxon>Polyangia</taxon>
        <taxon>Polyangiales</taxon>
        <taxon>Polyangiaceae</taxon>
        <taxon>Chondromyces</taxon>
    </lineage>
</organism>
<keyword evidence="4" id="KW-0546">Nucleotide metabolism</keyword>
<comment type="similarity">
    <text evidence="1">Belongs to the dUTPase family.</text>
</comment>
<evidence type="ECO:0000313" key="8">
    <source>
        <dbReference type="EMBL" id="AKT38278.1"/>
    </source>
</evidence>
<protein>
    <recommendedName>
        <fullName evidence="2">dUTP diphosphatase</fullName>
        <ecNumber evidence="2">3.6.1.23</ecNumber>
    </recommendedName>
</protein>
<dbReference type="SUPFAM" id="SSF51283">
    <property type="entry name" value="dUTPase-like"/>
    <property type="match status" value="1"/>
</dbReference>
<evidence type="ECO:0000259" key="7">
    <source>
        <dbReference type="Pfam" id="PF00692"/>
    </source>
</evidence>
<dbReference type="EMBL" id="CP012159">
    <property type="protein sequence ID" value="AKT38278.1"/>
    <property type="molecule type" value="Genomic_DNA"/>
</dbReference>
<dbReference type="GO" id="GO:0000287">
    <property type="term" value="F:magnesium ion binding"/>
    <property type="evidence" value="ECO:0007669"/>
    <property type="project" value="InterPro"/>
</dbReference>
<evidence type="ECO:0000313" key="9">
    <source>
        <dbReference type="Proteomes" id="UP000067626"/>
    </source>
</evidence>
<dbReference type="Pfam" id="PF00692">
    <property type="entry name" value="dUTPase"/>
    <property type="match status" value="1"/>
</dbReference>
<feature type="region of interest" description="Disordered" evidence="6">
    <location>
        <begin position="232"/>
        <end position="254"/>
    </location>
</feature>
<evidence type="ECO:0000256" key="6">
    <source>
        <dbReference type="SAM" id="MobiDB-lite"/>
    </source>
</evidence>
<dbReference type="Gene3D" id="2.70.40.10">
    <property type="match status" value="1"/>
</dbReference>
<comment type="catalytic activity">
    <reaction evidence="5">
        <text>dUTP + H2O = dUMP + diphosphate + H(+)</text>
        <dbReference type="Rhea" id="RHEA:10248"/>
        <dbReference type="ChEBI" id="CHEBI:15377"/>
        <dbReference type="ChEBI" id="CHEBI:15378"/>
        <dbReference type="ChEBI" id="CHEBI:33019"/>
        <dbReference type="ChEBI" id="CHEBI:61555"/>
        <dbReference type="ChEBI" id="CHEBI:246422"/>
        <dbReference type="EC" id="3.6.1.23"/>
    </reaction>
</comment>
<keyword evidence="3" id="KW-0378">Hydrolase</keyword>
<dbReference type="InterPro" id="IPR036157">
    <property type="entry name" value="dUTPase-like_sf"/>
</dbReference>
<evidence type="ECO:0000256" key="5">
    <source>
        <dbReference type="ARBA" id="ARBA00047686"/>
    </source>
</evidence>
<dbReference type="PANTHER" id="PTHR11241">
    <property type="entry name" value="DEOXYURIDINE 5'-TRIPHOSPHATE NUCLEOTIDOHYDROLASE"/>
    <property type="match status" value="1"/>
</dbReference>
<dbReference type="Proteomes" id="UP000067626">
    <property type="component" value="Chromosome"/>
</dbReference>
<dbReference type="STRING" id="52.CMC5_024210"/>
<evidence type="ECO:0000256" key="1">
    <source>
        <dbReference type="ARBA" id="ARBA00006581"/>
    </source>
</evidence>
<evidence type="ECO:0000256" key="4">
    <source>
        <dbReference type="ARBA" id="ARBA00023080"/>
    </source>
</evidence>
<sequence>MNSISQTELFADFTAIQHKAGETFRAKNAAYGCANIAESGEQGVFLRMSDKFARLRHESIPGESVEDALLDLMNYAAMLLLLRQGKWPGHKRDVDCPDLLDALQVREQLCGSLAMPQVEGDVGYDLRASEDVLLPARLGPPAYISTGIRIKAPEGVWTRIVGRSSTASRGVLVAEGIIDNGYTGELFVACFNLSGHPLAIKAGERIAQLVFCPIITPKLTYVEELPATGRGGRGFGSTGEAVGSSSEQGRSLAS</sequence>
<dbReference type="GO" id="GO:0046081">
    <property type="term" value="P:dUTP catabolic process"/>
    <property type="evidence" value="ECO:0007669"/>
    <property type="project" value="InterPro"/>
</dbReference>
<evidence type="ECO:0000256" key="2">
    <source>
        <dbReference type="ARBA" id="ARBA00012379"/>
    </source>
</evidence>